<dbReference type="Gene3D" id="1.25.40.990">
    <property type="match status" value="1"/>
</dbReference>
<dbReference type="Pfam" id="PF03399">
    <property type="entry name" value="SAC3_GANP"/>
    <property type="match status" value="1"/>
</dbReference>
<comment type="caution">
    <text evidence="2">The sequence shown here is derived from an EMBL/GenBank/DDBJ whole genome shotgun (WGS) entry which is preliminary data.</text>
</comment>
<evidence type="ECO:0000259" key="1">
    <source>
        <dbReference type="Pfam" id="PF03399"/>
    </source>
</evidence>
<proteinExistence type="predicted"/>
<name>A0A812KRH2_9DINO</name>
<feature type="domain" description="SAC3/GANP/THP3 conserved" evidence="1">
    <location>
        <begin position="41"/>
        <end position="133"/>
    </location>
</feature>
<dbReference type="Proteomes" id="UP000604046">
    <property type="component" value="Unassembled WGS sequence"/>
</dbReference>
<accession>A0A812KRH2</accession>
<dbReference type="AlphaFoldDB" id="A0A812KRH2"/>
<protein>
    <recommendedName>
        <fullName evidence="1">SAC3/GANP/THP3 conserved domain-containing protein</fullName>
    </recommendedName>
</protein>
<gene>
    <name evidence="2" type="ORF">SNAT2548_LOCUS9713</name>
</gene>
<dbReference type="EMBL" id="CAJNDS010000779">
    <property type="protein sequence ID" value="CAE7233178.1"/>
    <property type="molecule type" value="Genomic_DNA"/>
</dbReference>
<organism evidence="2 3">
    <name type="scientific">Symbiodinium natans</name>
    <dbReference type="NCBI Taxonomy" id="878477"/>
    <lineage>
        <taxon>Eukaryota</taxon>
        <taxon>Sar</taxon>
        <taxon>Alveolata</taxon>
        <taxon>Dinophyceae</taxon>
        <taxon>Suessiales</taxon>
        <taxon>Symbiodiniaceae</taxon>
        <taxon>Symbiodinium</taxon>
    </lineage>
</organism>
<dbReference type="InterPro" id="IPR005062">
    <property type="entry name" value="SAC3/GANP/THP3_conserved"/>
</dbReference>
<evidence type="ECO:0000313" key="3">
    <source>
        <dbReference type="Proteomes" id="UP000604046"/>
    </source>
</evidence>
<keyword evidence="3" id="KW-1185">Reference proteome</keyword>
<dbReference type="OrthoDB" id="264795at2759"/>
<reference evidence="2" key="1">
    <citation type="submission" date="2021-02" db="EMBL/GenBank/DDBJ databases">
        <authorList>
            <person name="Dougan E. K."/>
            <person name="Rhodes N."/>
            <person name="Thang M."/>
            <person name="Chan C."/>
        </authorList>
    </citation>
    <scope>NUCLEOTIDE SEQUENCE</scope>
</reference>
<sequence length="169" mass="19411">MEYLTKEPLATCLSFCLWSEDQEILDFDSNPKPGFAVQAIPYIEVYSYLRDRTRSIRVDLHLQQPRSTTQQVFVETHECCLRFEMLSLYLLLGRGQNQEKATEKYDTKLGLKAISQTIEPLLNSYQALHEKQIAKSILAEAMGGFGLADDDDDEVNLCHPGSRKEDRYI</sequence>
<evidence type="ECO:0000313" key="2">
    <source>
        <dbReference type="EMBL" id="CAE7233178.1"/>
    </source>
</evidence>